<dbReference type="STRING" id="410764.GA0061103_6550"/>
<dbReference type="RefSeq" id="WP_092716768.1">
    <property type="nucleotide sequence ID" value="NZ_FMAG01000008.1"/>
</dbReference>
<dbReference type="Proteomes" id="UP000199101">
    <property type="component" value="Unassembled WGS sequence"/>
</dbReference>
<dbReference type="InterPro" id="IPR023186">
    <property type="entry name" value="IUNH"/>
</dbReference>
<dbReference type="CDD" id="cd02651">
    <property type="entry name" value="nuc_hydro_IU_UC_XIUA"/>
    <property type="match status" value="1"/>
</dbReference>
<dbReference type="AlphaFoldDB" id="A0A1C3WXJ8"/>
<dbReference type="EMBL" id="FMAG01000008">
    <property type="protein sequence ID" value="SCB44698.1"/>
    <property type="molecule type" value="Genomic_DNA"/>
</dbReference>
<organism evidence="4 5">
    <name type="scientific">Rhizobium multihospitium</name>
    <dbReference type="NCBI Taxonomy" id="410764"/>
    <lineage>
        <taxon>Bacteria</taxon>
        <taxon>Pseudomonadati</taxon>
        <taxon>Pseudomonadota</taxon>
        <taxon>Alphaproteobacteria</taxon>
        <taxon>Hyphomicrobiales</taxon>
        <taxon>Rhizobiaceae</taxon>
        <taxon>Rhizobium/Agrobacterium group</taxon>
        <taxon>Rhizobium</taxon>
    </lineage>
</organism>
<dbReference type="GO" id="GO:0006152">
    <property type="term" value="P:purine nucleoside catabolic process"/>
    <property type="evidence" value="ECO:0007669"/>
    <property type="project" value="TreeGrafter"/>
</dbReference>
<gene>
    <name evidence="4" type="ORF">GA0061103_6550</name>
</gene>
<evidence type="ECO:0000256" key="2">
    <source>
        <dbReference type="ARBA" id="ARBA00023295"/>
    </source>
</evidence>
<proteinExistence type="predicted"/>
<dbReference type="GO" id="GO:0008477">
    <property type="term" value="F:purine nucleosidase activity"/>
    <property type="evidence" value="ECO:0007669"/>
    <property type="project" value="TreeGrafter"/>
</dbReference>
<dbReference type="InterPro" id="IPR036452">
    <property type="entry name" value="Ribo_hydro-like"/>
</dbReference>
<dbReference type="SUPFAM" id="SSF53590">
    <property type="entry name" value="Nucleoside hydrolase"/>
    <property type="match status" value="1"/>
</dbReference>
<accession>A0A1C3WXJ8</accession>
<keyword evidence="5" id="KW-1185">Reference proteome</keyword>
<keyword evidence="1" id="KW-0378">Hydrolase</keyword>
<protein>
    <submittedName>
        <fullName evidence="4">Purine nucleosidase</fullName>
    </submittedName>
</protein>
<evidence type="ECO:0000256" key="1">
    <source>
        <dbReference type="ARBA" id="ARBA00022801"/>
    </source>
</evidence>
<keyword evidence="2" id="KW-0326">Glycosidase</keyword>
<evidence type="ECO:0000313" key="4">
    <source>
        <dbReference type="EMBL" id="SCB44698.1"/>
    </source>
</evidence>
<dbReference type="InterPro" id="IPR001910">
    <property type="entry name" value="Inosine/uridine_hydrolase_dom"/>
</dbReference>
<dbReference type="Gene3D" id="3.90.245.10">
    <property type="entry name" value="Ribonucleoside hydrolase-like"/>
    <property type="match status" value="1"/>
</dbReference>
<evidence type="ECO:0000313" key="5">
    <source>
        <dbReference type="Proteomes" id="UP000199101"/>
    </source>
</evidence>
<feature type="domain" description="Inosine/uridine-preferring nucleoside hydrolase" evidence="3">
    <location>
        <begin position="6"/>
        <end position="301"/>
    </location>
</feature>
<dbReference type="PANTHER" id="PTHR12304">
    <property type="entry name" value="INOSINE-URIDINE PREFERRING NUCLEOSIDE HYDROLASE"/>
    <property type="match status" value="1"/>
</dbReference>
<dbReference type="Pfam" id="PF01156">
    <property type="entry name" value="IU_nuc_hydro"/>
    <property type="match status" value="1"/>
</dbReference>
<evidence type="ECO:0000259" key="3">
    <source>
        <dbReference type="Pfam" id="PF01156"/>
    </source>
</evidence>
<reference evidence="5" key="1">
    <citation type="submission" date="2016-08" db="EMBL/GenBank/DDBJ databases">
        <authorList>
            <person name="Varghese N."/>
            <person name="Submissions Spin"/>
        </authorList>
    </citation>
    <scope>NUCLEOTIDE SEQUENCE [LARGE SCALE GENOMIC DNA]</scope>
    <source>
        <strain evidence="5">HAMBI 2975</strain>
    </source>
</reference>
<name>A0A1C3WXJ8_9HYPH</name>
<dbReference type="GO" id="GO:0005829">
    <property type="term" value="C:cytosol"/>
    <property type="evidence" value="ECO:0007669"/>
    <property type="project" value="TreeGrafter"/>
</dbReference>
<dbReference type="PANTHER" id="PTHR12304:SF4">
    <property type="entry name" value="URIDINE NUCLEOSIDASE"/>
    <property type="match status" value="1"/>
</dbReference>
<sequence length="323" mass="34270">MTRQKIIIDADPGVDDAAAILMALASPEVDVLGLTIVAGNVPLRDTVVNACKIVGLSGRHDVPVHAGAAGPLVRDQVYGKYARIGAFDDALVKAGDVGPSDEHAVHFIVHSAREAVRSGEKITICAIGPMTNIALALIQHPDVASGIRQIVSMGGAFTALGHRTPWAEFNIYADPHAAEIVYCSGVPIVIMPLDMTFQALFTSEHFGQFRDGGEAGNALFNLLSAFDRSDIKRFGRPGGPIHDATTIAWLIRPDLFSGREAFVGVQVTGLTMGYTYADFYGKMDRSPNATVITDVNEAGFIALLIERIARYGRGGLGSTVQGG</sequence>
<dbReference type="OrthoDB" id="9797882at2"/>